<evidence type="ECO:0000313" key="3">
    <source>
        <dbReference type="EMBL" id="CAD6909601.1"/>
    </source>
</evidence>
<dbReference type="Proteomes" id="UP000836402">
    <property type="component" value="Unassembled WGS sequence"/>
</dbReference>
<feature type="transmembrane region" description="Helical" evidence="2">
    <location>
        <begin position="148"/>
        <end position="170"/>
    </location>
</feature>
<feature type="region of interest" description="Disordered" evidence="1">
    <location>
        <begin position="1"/>
        <end position="81"/>
    </location>
</feature>
<keyword evidence="2" id="KW-0812">Transmembrane</keyword>
<evidence type="ECO:0000313" key="4">
    <source>
        <dbReference type="EMBL" id="KAE8252962.1"/>
    </source>
</evidence>
<dbReference type="Proteomes" id="UP000077671">
    <property type="component" value="Unassembled WGS sequence"/>
</dbReference>
<reference evidence="4" key="1">
    <citation type="submission" date="2016-04" db="EMBL/GenBank/DDBJ databases">
        <authorList>
            <person name="Nguyen H.D."/>
            <person name="Kesanakurti P."/>
            <person name="Cullis J."/>
            <person name="Levesque C.A."/>
            <person name="Hambleton S."/>
        </authorList>
    </citation>
    <scope>NUCLEOTIDE SEQUENCE</scope>
    <source>
        <strain evidence="4">DAOMC 238032</strain>
    </source>
</reference>
<dbReference type="AlphaFoldDB" id="A0A177VEZ7"/>
<reference evidence="4" key="2">
    <citation type="journal article" date="2019" name="IMA Fungus">
        <title>Genome sequencing and comparison of five Tilletia species to identify candidate genes for the detection of regulated species infecting wheat.</title>
        <authorList>
            <person name="Nguyen H.D.T."/>
            <person name="Sultana T."/>
            <person name="Kesanakurti P."/>
            <person name="Hambleton S."/>
        </authorList>
    </citation>
    <scope>NUCLEOTIDE SEQUENCE</scope>
    <source>
        <strain evidence="4">DAOMC 238032</strain>
    </source>
</reference>
<keyword evidence="2" id="KW-0472">Membrane</keyword>
<accession>A0A177VEZ7</accession>
<reference evidence="3" key="3">
    <citation type="submission" date="2020-10" db="EMBL/GenBank/DDBJ databases">
        <authorList>
            <person name="Sedaghatjoo S."/>
        </authorList>
    </citation>
    <scope>NUCLEOTIDE SEQUENCE</scope>
    <source>
        <strain evidence="3">AZH3</strain>
    </source>
</reference>
<evidence type="ECO:0000313" key="6">
    <source>
        <dbReference type="Proteomes" id="UP000836402"/>
    </source>
</evidence>
<evidence type="ECO:0000256" key="1">
    <source>
        <dbReference type="SAM" id="MobiDB-lite"/>
    </source>
</evidence>
<feature type="compositionally biased region" description="Acidic residues" evidence="1">
    <location>
        <begin position="92"/>
        <end position="103"/>
    </location>
</feature>
<dbReference type="EMBL" id="CAJHJG010001146">
    <property type="protein sequence ID" value="CAD6909601.1"/>
    <property type="molecule type" value="Genomic_DNA"/>
</dbReference>
<keyword evidence="6" id="KW-1185">Reference proteome</keyword>
<evidence type="ECO:0000313" key="5">
    <source>
        <dbReference type="Proteomes" id="UP000077671"/>
    </source>
</evidence>
<comment type="caution">
    <text evidence="4">The sequence shown here is derived from an EMBL/GenBank/DDBJ whole genome shotgun (WGS) entry which is preliminary data.</text>
</comment>
<sequence>MAVIDHKPSSTANAVPGPSTSSSTQQYPQDQAHETDPFLSRGPPPAYDGSTSTSARTQQQQQQQQQRVRPPKKRTTNPLFGLLNRRAADDLLTTDDDDDEDEDQRAIDESTYEGRRQARIRRQELAQRRRLTRRVRQVRGCCRRCCVLFIWTVLGGGVIVGLTFLVLWILREKSDRERGQHVRLLDQW</sequence>
<feature type="region of interest" description="Disordered" evidence="1">
    <location>
        <begin position="86"/>
        <end position="105"/>
    </location>
</feature>
<name>A0A177VEZ7_9BASI</name>
<gene>
    <name evidence="4" type="ORF">A4X03_0g6027</name>
    <name evidence="3" type="ORF">JKIAZH3_G737</name>
</gene>
<organism evidence="4 5">
    <name type="scientific">Tilletia caries</name>
    <name type="common">wheat bunt fungus</name>
    <dbReference type="NCBI Taxonomy" id="13290"/>
    <lineage>
        <taxon>Eukaryota</taxon>
        <taxon>Fungi</taxon>
        <taxon>Dikarya</taxon>
        <taxon>Basidiomycota</taxon>
        <taxon>Ustilaginomycotina</taxon>
        <taxon>Exobasidiomycetes</taxon>
        <taxon>Tilletiales</taxon>
        <taxon>Tilletiaceae</taxon>
        <taxon>Tilletia</taxon>
    </lineage>
</organism>
<evidence type="ECO:0000256" key="2">
    <source>
        <dbReference type="SAM" id="Phobius"/>
    </source>
</evidence>
<protein>
    <submittedName>
        <fullName evidence="4">Uncharacterized protein</fullName>
    </submittedName>
</protein>
<keyword evidence="2" id="KW-1133">Transmembrane helix</keyword>
<proteinExistence type="predicted"/>
<dbReference type="EMBL" id="LWDD02001067">
    <property type="protein sequence ID" value="KAE8252962.1"/>
    <property type="molecule type" value="Genomic_DNA"/>
</dbReference>